<evidence type="ECO:0000259" key="3">
    <source>
        <dbReference type="Pfam" id="PF19040"/>
    </source>
</evidence>
<dbReference type="Proteomes" id="UP001200110">
    <property type="component" value="Unassembled WGS sequence"/>
</dbReference>
<keyword evidence="5" id="KW-1185">Reference proteome</keyword>
<dbReference type="EMBL" id="JAKKOR010000009">
    <property type="protein sequence ID" value="MCF8589254.1"/>
    <property type="molecule type" value="Genomic_DNA"/>
</dbReference>
<feature type="transmembrane region" description="Helical" evidence="1">
    <location>
        <begin position="254"/>
        <end position="271"/>
    </location>
</feature>
<keyword evidence="1" id="KW-0812">Transmembrane</keyword>
<dbReference type="InterPro" id="IPR002656">
    <property type="entry name" value="Acyl_transf_3_dom"/>
</dbReference>
<gene>
    <name evidence="4" type="ORF">L5G33_12370</name>
</gene>
<dbReference type="GO" id="GO:0016746">
    <property type="term" value="F:acyltransferase activity"/>
    <property type="evidence" value="ECO:0007669"/>
    <property type="project" value="UniProtKB-KW"/>
</dbReference>
<feature type="transmembrane region" description="Helical" evidence="1">
    <location>
        <begin position="223"/>
        <end position="242"/>
    </location>
</feature>
<feature type="transmembrane region" description="Helical" evidence="1">
    <location>
        <begin position="43"/>
        <end position="63"/>
    </location>
</feature>
<feature type="transmembrane region" description="Helical" evidence="1">
    <location>
        <begin position="283"/>
        <end position="302"/>
    </location>
</feature>
<dbReference type="PANTHER" id="PTHR23028:SF53">
    <property type="entry name" value="ACYL_TRANSF_3 DOMAIN-CONTAINING PROTEIN"/>
    <property type="match status" value="1"/>
</dbReference>
<dbReference type="Pfam" id="PF01757">
    <property type="entry name" value="Acyl_transf_3"/>
    <property type="match status" value="1"/>
</dbReference>
<feature type="transmembrane region" description="Helical" evidence="1">
    <location>
        <begin position="392"/>
        <end position="414"/>
    </location>
</feature>
<keyword evidence="1" id="KW-1133">Transmembrane helix</keyword>
<accession>A0ABS9IUL5</accession>
<name>A0ABS9IUL5_9ACTN</name>
<feature type="domain" description="SGNH" evidence="3">
    <location>
        <begin position="479"/>
        <end position="696"/>
    </location>
</feature>
<feature type="transmembrane region" description="Helical" evidence="1">
    <location>
        <begin position="89"/>
        <end position="108"/>
    </location>
</feature>
<protein>
    <submittedName>
        <fullName evidence="4">Acyltransferase</fullName>
    </submittedName>
</protein>
<feature type="domain" description="Acyltransferase 3" evidence="2">
    <location>
        <begin position="17"/>
        <end position="363"/>
    </location>
</feature>
<sequence length="715" mass="77527">MAATDPTPDLRPVYRTDLDGLRGVAIALVACFHIWFGKVSGGVDVFLTLSGYFFIGSLLRHAIASADPVASFRDTLNPWPRLSRLLRRLLPALVTVLIGVAILTVTMLPQTRWVNVGREIIASALYYQNYYLAWNSQDYLAASSANSPLQHLWSMSMQGQFFVSAMLCGLVLAALLKLLGTVLRAFTRPAVIRAVFGVVVALVAAASFTYATIQQGINQPYNYYDTLARLWEPLVGGLLAIWMPRVRVPSSLRSFVTVGALALIVSCGWWLDGVAEYPGPMAWIPVGATLLIIASGGGPGTLPSANRMLASRQGVWLGNLAYALYLIHWPLLIFYLSYVESDDASIVAGTCILAVSLGLAWLTKRYIEDPLRGGQRSPLTTRYWPGHPRIRYAAVLTVLLVLGAACVGTGVKLWERHMSTVAVDTTELDPHLYPGARAWADVPVPALDPQPTPLAAEFDLAPTTADGVMADFTDLDFHVGVYGDPTATRTLAVAGGSHAEMWVPALDIIGKRNGFKVTTYLKMGCPLTLEETPTRSDGTPYPECAQWVRTVLDELERIRPDAVFTNSTRPNPDGRADYVPPGYLEVFDELTAAGLPVVGVRDTPWPHRDDGQPITTPGCLAAGGDAQSCGSNRAYSLAPHDPIADYARGNPLMFSIDLSDSVCDDTFCPAVVGNIIVYKDYDHLGATYVRSLSSALSQLLAQELPWTGPPFGPFD</sequence>
<feature type="transmembrane region" description="Helical" evidence="1">
    <location>
        <begin position="191"/>
        <end position="211"/>
    </location>
</feature>
<dbReference type="PANTHER" id="PTHR23028">
    <property type="entry name" value="ACETYLTRANSFERASE"/>
    <property type="match status" value="1"/>
</dbReference>
<keyword evidence="4" id="KW-0012">Acyltransferase</keyword>
<dbReference type="Pfam" id="PF19040">
    <property type="entry name" value="SGNH"/>
    <property type="match status" value="1"/>
</dbReference>
<feature type="transmembrane region" description="Helical" evidence="1">
    <location>
        <begin position="161"/>
        <end position="179"/>
    </location>
</feature>
<dbReference type="InterPro" id="IPR043968">
    <property type="entry name" value="SGNH"/>
</dbReference>
<keyword evidence="1" id="KW-0472">Membrane</keyword>
<evidence type="ECO:0000259" key="2">
    <source>
        <dbReference type="Pfam" id="PF01757"/>
    </source>
</evidence>
<feature type="transmembrane region" description="Helical" evidence="1">
    <location>
        <begin position="20"/>
        <end position="37"/>
    </location>
</feature>
<evidence type="ECO:0000313" key="5">
    <source>
        <dbReference type="Proteomes" id="UP001200110"/>
    </source>
</evidence>
<evidence type="ECO:0000313" key="4">
    <source>
        <dbReference type="EMBL" id="MCF8589254.1"/>
    </source>
</evidence>
<reference evidence="4 5" key="1">
    <citation type="submission" date="2022-01" db="EMBL/GenBank/DDBJ databases">
        <authorList>
            <person name="Huang Y."/>
        </authorList>
    </citation>
    <scope>NUCLEOTIDE SEQUENCE [LARGE SCALE GENOMIC DNA]</scope>
    <source>
        <strain evidence="4 5">HY366</strain>
    </source>
</reference>
<feature type="transmembrane region" description="Helical" evidence="1">
    <location>
        <begin position="344"/>
        <end position="362"/>
    </location>
</feature>
<dbReference type="InterPro" id="IPR050879">
    <property type="entry name" value="Acyltransferase_3"/>
</dbReference>
<organism evidence="4 5">
    <name type="scientific">Gordonia liuliyuniae</name>
    <dbReference type="NCBI Taxonomy" id="2911517"/>
    <lineage>
        <taxon>Bacteria</taxon>
        <taxon>Bacillati</taxon>
        <taxon>Actinomycetota</taxon>
        <taxon>Actinomycetes</taxon>
        <taxon>Mycobacteriales</taxon>
        <taxon>Gordoniaceae</taxon>
        <taxon>Gordonia</taxon>
    </lineage>
</organism>
<comment type="caution">
    <text evidence="4">The sequence shown here is derived from an EMBL/GenBank/DDBJ whole genome shotgun (WGS) entry which is preliminary data.</text>
</comment>
<dbReference type="RefSeq" id="WP_236998487.1">
    <property type="nucleotide sequence ID" value="NZ_JAKKOR010000009.1"/>
</dbReference>
<evidence type="ECO:0000256" key="1">
    <source>
        <dbReference type="SAM" id="Phobius"/>
    </source>
</evidence>
<proteinExistence type="predicted"/>
<keyword evidence="4" id="KW-0808">Transferase</keyword>
<feature type="transmembrane region" description="Helical" evidence="1">
    <location>
        <begin position="314"/>
        <end position="338"/>
    </location>
</feature>